<dbReference type="SUPFAM" id="SSF51430">
    <property type="entry name" value="NAD(P)-linked oxidoreductase"/>
    <property type="match status" value="1"/>
</dbReference>
<name>A0ABR4NIP8_9FUNG</name>
<dbReference type="InterPro" id="IPR023210">
    <property type="entry name" value="NADP_OxRdtase_dom"/>
</dbReference>
<feature type="domain" description="NADP-dependent oxidoreductase" evidence="2">
    <location>
        <begin position="21"/>
        <end position="318"/>
    </location>
</feature>
<protein>
    <recommendedName>
        <fullName evidence="2">NADP-dependent oxidoreductase domain-containing protein</fullName>
    </recommendedName>
</protein>
<dbReference type="InterPro" id="IPR050791">
    <property type="entry name" value="Aldo-Keto_reductase"/>
</dbReference>
<dbReference type="PANTHER" id="PTHR43625">
    <property type="entry name" value="AFLATOXIN B1 ALDEHYDE REDUCTASE"/>
    <property type="match status" value="1"/>
</dbReference>
<keyword evidence="4" id="KW-1185">Reference proteome</keyword>
<dbReference type="PANTHER" id="PTHR43625:SF40">
    <property type="entry name" value="ALDO-KETO REDUCTASE YAKC [NADP(+)]"/>
    <property type="match status" value="1"/>
</dbReference>
<dbReference type="InterPro" id="IPR036812">
    <property type="entry name" value="NAD(P)_OxRdtase_dom_sf"/>
</dbReference>
<evidence type="ECO:0000259" key="2">
    <source>
        <dbReference type="Pfam" id="PF00248"/>
    </source>
</evidence>
<reference evidence="3 4" key="1">
    <citation type="submission" date="2023-09" db="EMBL/GenBank/DDBJ databases">
        <title>Pangenome analysis of Batrachochytrium dendrobatidis and related Chytrids.</title>
        <authorList>
            <person name="Yacoub M.N."/>
            <person name="Stajich J.E."/>
            <person name="James T.Y."/>
        </authorList>
    </citation>
    <scope>NUCLEOTIDE SEQUENCE [LARGE SCALE GENOMIC DNA]</scope>
    <source>
        <strain evidence="3 4">JEL0888</strain>
    </source>
</reference>
<keyword evidence="1" id="KW-0560">Oxidoreductase</keyword>
<dbReference type="CDD" id="cd19076">
    <property type="entry name" value="AKR_AKR13A_13D"/>
    <property type="match status" value="1"/>
</dbReference>
<dbReference type="EMBL" id="JADGIZ020000003">
    <property type="protein sequence ID" value="KAL2919336.1"/>
    <property type="molecule type" value="Genomic_DNA"/>
</dbReference>
<gene>
    <name evidence="3" type="ORF">HK105_200979</name>
</gene>
<accession>A0ABR4NIP8</accession>
<proteinExistence type="predicted"/>
<evidence type="ECO:0000313" key="4">
    <source>
        <dbReference type="Proteomes" id="UP001527925"/>
    </source>
</evidence>
<dbReference type="Gene3D" id="3.20.20.100">
    <property type="entry name" value="NADP-dependent oxidoreductase domain"/>
    <property type="match status" value="1"/>
</dbReference>
<organism evidence="3 4">
    <name type="scientific">Polyrhizophydium stewartii</name>
    <dbReference type="NCBI Taxonomy" id="2732419"/>
    <lineage>
        <taxon>Eukaryota</taxon>
        <taxon>Fungi</taxon>
        <taxon>Fungi incertae sedis</taxon>
        <taxon>Chytridiomycota</taxon>
        <taxon>Chytridiomycota incertae sedis</taxon>
        <taxon>Chytridiomycetes</taxon>
        <taxon>Rhizophydiales</taxon>
        <taxon>Rhizophydiales incertae sedis</taxon>
        <taxon>Polyrhizophydium</taxon>
    </lineage>
</organism>
<evidence type="ECO:0000256" key="1">
    <source>
        <dbReference type="ARBA" id="ARBA00023002"/>
    </source>
</evidence>
<evidence type="ECO:0000313" key="3">
    <source>
        <dbReference type="EMBL" id="KAL2919336.1"/>
    </source>
</evidence>
<dbReference type="Proteomes" id="UP001527925">
    <property type="component" value="Unassembled WGS sequence"/>
</dbReference>
<sequence length="342" mass="37674">MSAADVPQRHLGRNGPLVPALGFGAMGMSHGYGVVDDKSERESVALLHHLLDVGCTFWDTANMYGAGRNETLLSEVLKTRRSEVFLCTKFGIVIDPTTRALTGVNGKPEYIRKCCEESLQRLGVDSIDLYYMHRVDPSTPIEESVAAMAELVKEGKVKHLGLSEASADQIRRAHAVHPIAAHQVEYSPWCLDIETNGVLATCRELGIAIVPYSPLGRGFMTGAIKSPNDFVDGDFRKLLPRFQPGAFEKNLELVRQFEQLAAAKGVTASQLCLAWVMAQGDDFIPIPGTKRQKYFDENWAALKVKLSEADLAEIRALIDSIPIEGERYPAALKHINKNSSRL</sequence>
<comment type="caution">
    <text evidence="3">The sequence shown here is derived from an EMBL/GenBank/DDBJ whole genome shotgun (WGS) entry which is preliminary data.</text>
</comment>
<dbReference type="Pfam" id="PF00248">
    <property type="entry name" value="Aldo_ket_red"/>
    <property type="match status" value="1"/>
</dbReference>